<feature type="region of interest" description="Disordered" evidence="1">
    <location>
        <begin position="39"/>
        <end position="58"/>
    </location>
</feature>
<evidence type="ECO:0000256" key="1">
    <source>
        <dbReference type="SAM" id="MobiDB-lite"/>
    </source>
</evidence>
<dbReference type="Proteomes" id="UP000314294">
    <property type="component" value="Unassembled WGS sequence"/>
</dbReference>
<gene>
    <name evidence="2" type="ORF">EYF80_050599</name>
</gene>
<feature type="compositionally biased region" description="Polar residues" evidence="1">
    <location>
        <begin position="1"/>
        <end position="10"/>
    </location>
</feature>
<proteinExistence type="predicted"/>
<comment type="caution">
    <text evidence="2">The sequence shown here is derived from an EMBL/GenBank/DDBJ whole genome shotgun (WGS) entry which is preliminary data.</text>
</comment>
<evidence type="ECO:0000313" key="3">
    <source>
        <dbReference type="Proteomes" id="UP000314294"/>
    </source>
</evidence>
<feature type="region of interest" description="Disordered" evidence="1">
    <location>
        <begin position="1"/>
        <end position="27"/>
    </location>
</feature>
<organism evidence="2 3">
    <name type="scientific">Liparis tanakae</name>
    <name type="common">Tanaka's snailfish</name>
    <dbReference type="NCBI Taxonomy" id="230148"/>
    <lineage>
        <taxon>Eukaryota</taxon>
        <taxon>Metazoa</taxon>
        <taxon>Chordata</taxon>
        <taxon>Craniata</taxon>
        <taxon>Vertebrata</taxon>
        <taxon>Euteleostomi</taxon>
        <taxon>Actinopterygii</taxon>
        <taxon>Neopterygii</taxon>
        <taxon>Teleostei</taxon>
        <taxon>Neoteleostei</taxon>
        <taxon>Acanthomorphata</taxon>
        <taxon>Eupercaria</taxon>
        <taxon>Perciformes</taxon>
        <taxon>Cottioidei</taxon>
        <taxon>Cottales</taxon>
        <taxon>Liparidae</taxon>
        <taxon>Liparis</taxon>
    </lineage>
</organism>
<dbReference type="EMBL" id="SRLO01001297">
    <property type="protein sequence ID" value="TNN39241.1"/>
    <property type="molecule type" value="Genomic_DNA"/>
</dbReference>
<keyword evidence="3" id="KW-1185">Reference proteome</keyword>
<evidence type="ECO:0000313" key="2">
    <source>
        <dbReference type="EMBL" id="TNN39241.1"/>
    </source>
</evidence>
<sequence length="193" mass="21476">MGSNPCSQDPESVGKAETRRAERIKRKAAVRQHPILWNAASPWTEGPTHTAPRPFRPKRITGPFYEEPSDSEHPRWAGRFGELVTFPAVTESSRRHAASFRYRERSAGTFSCNAHSSNVTALSLVEIHVIMNQSPCFLHLFSFSMSQFSPSVLRSLHLPPPPSTSLHLPPPPSTSLHLPPFVASGRIQHQLTV</sequence>
<protein>
    <submittedName>
        <fullName evidence="2">Uncharacterized protein</fullName>
    </submittedName>
</protein>
<name>A0A4Z2FE32_9TELE</name>
<reference evidence="2 3" key="1">
    <citation type="submission" date="2019-03" db="EMBL/GenBank/DDBJ databases">
        <title>First draft genome of Liparis tanakae, snailfish: a comprehensive survey of snailfish specific genes.</title>
        <authorList>
            <person name="Kim W."/>
            <person name="Song I."/>
            <person name="Jeong J.-H."/>
            <person name="Kim D."/>
            <person name="Kim S."/>
            <person name="Ryu S."/>
            <person name="Song J.Y."/>
            <person name="Lee S.K."/>
        </authorList>
    </citation>
    <scope>NUCLEOTIDE SEQUENCE [LARGE SCALE GENOMIC DNA]</scope>
    <source>
        <tissue evidence="2">Muscle</tissue>
    </source>
</reference>
<dbReference type="AlphaFoldDB" id="A0A4Z2FE32"/>
<accession>A0A4Z2FE32</accession>
<feature type="compositionally biased region" description="Basic and acidic residues" evidence="1">
    <location>
        <begin position="12"/>
        <end position="21"/>
    </location>
</feature>